<dbReference type="GO" id="GO:0043325">
    <property type="term" value="F:phosphatidylinositol-3,4-bisphosphate binding"/>
    <property type="evidence" value="ECO:0007669"/>
    <property type="project" value="TreeGrafter"/>
</dbReference>
<evidence type="ECO:0000313" key="7">
    <source>
        <dbReference type="WBParaSite" id="nRc.2.0.1.t06654-RA"/>
    </source>
</evidence>
<dbReference type="InterPro" id="IPR001251">
    <property type="entry name" value="CRAL-TRIO_dom"/>
</dbReference>
<comment type="similarity">
    <text evidence="2">Belongs to the SOLO family.</text>
</comment>
<sequence length="729" mass="84012">MDAPQLKSNLEKAIAILPGSRDRSGGPIIIFLSHGDSTDFPFSDVASVLSYLAQIPDEKCTSKGYTVVIDMRHAWIKYMKTILKACQHLLGNRIRQMIIVKPEQFLEKQKINLELKLEVYNFSINFVHVSKLSKYIDLNQLTFSLFGTYAYDHDLWISLRLKYESFLKDGGHMLRRVENYIKSCSENSMVSNMEKGAVLLEADGHDLCDDLRSNSTMSNVNYWPNPDHLLAANRVETLCQQIRSICDQLKGRSIEQSKMNKEKSEKILFEQFLVGVNNVSDWLTEPGEKWLQTLHEIGESKDEAEQLKRDHEQLESKTQEIMNQISDLKLMADELINANDMRSVEVLKQRDFIDTLSKSFLMRVKHQMLVAELSVTFHGLVDEFSARLDELLDNLCSEANVNDINGAEAALQMLDVRLNSIGDSKLCRNKLYDNVMIDGQNFLDRLNVRDQQILINKSPDYDCSPIRDYLPGILHVRRLLTEVDDRKQRSNQLSDVRRLKLQQLLQLYTCERDADQAIKWLNELYELLVFQCTKNGSSAEETMSLRRDYQQLEYASRSTRDYGKQLIQISLVLRRSLRFEMAKNHELAQKLDECWSKFCRGLSERFTRLNLSQSFFAGLKQVNAKVDELCSIMSDQNDSKSKNAAPNDPDSTVSSSIVRPEIEHFKKQVLNEIREIRHVGQALMERIDQPLVPLPLGVNKDETFIDKQAVEGIRSRLSEIESKLNYLNT</sequence>
<dbReference type="GO" id="GO:0032266">
    <property type="term" value="F:phosphatidylinositol-3-phosphate binding"/>
    <property type="evidence" value="ECO:0007669"/>
    <property type="project" value="TreeGrafter"/>
</dbReference>
<dbReference type="Gene3D" id="1.20.58.60">
    <property type="match status" value="2"/>
</dbReference>
<dbReference type="GO" id="GO:0070273">
    <property type="term" value="F:phosphatidylinositol-4-phosphate binding"/>
    <property type="evidence" value="ECO:0007669"/>
    <property type="project" value="TreeGrafter"/>
</dbReference>
<evidence type="ECO:0000256" key="3">
    <source>
        <dbReference type="SAM" id="Coils"/>
    </source>
</evidence>
<protein>
    <submittedName>
        <fullName evidence="7">CRAL-TRIO domain-containing protein</fullName>
    </submittedName>
</protein>
<dbReference type="GO" id="GO:0005546">
    <property type="term" value="F:phosphatidylinositol-4,5-bisphosphate binding"/>
    <property type="evidence" value="ECO:0007669"/>
    <property type="project" value="TreeGrafter"/>
</dbReference>
<dbReference type="PROSITE" id="PS50191">
    <property type="entry name" value="CRAL_TRIO"/>
    <property type="match status" value="1"/>
</dbReference>
<feature type="domain" description="CRAL-TRIO" evidence="5">
    <location>
        <begin position="1"/>
        <end position="153"/>
    </location>
</feature>
<evidence type="ECO:0000256" key="1">
    <source>
        <dbReference type="ARBA" id="ARBA00022737"/>
    </source>
</evidence>
<organism evidence="6 7">
    <name type="scientific">Romanomermis culicivorax</name>
    <name type="common">Nematode worm</name>
    <dbReference type="NCBI Taxonomy" id="13658"/>
    <lineage>
        <taxon>Eukaryota</taxon>
        <taxon>Metazoa</taxon>
        <taxon>Ecdysozoa</taxon>
        <taxon>Nematoda</taxon>
        <taxon>Enoplea</taxon>
        <taxon>Dorylaimia</taxon>
        <taxon>Mermithida</taxon>
        <taxon>Mermithoidea</taxon>
        <taxon>Mermithidae</taxon>
        <taxon>Romanomermis</taxon>
    </lineage>
</organism>
<accession>A0A915HXP0</accession>
<evidence type="ECO:0000256" key="2">
    <source>
        <dbReference type="ARBA" id="ARBA00038285"/>
    </source>
</evidence>
<evidence type="ECO:0000313" key="6">
    <source>
        <dbReference type="Proteomes" id="UP000887565"/>
    </source>
</evidence>
<evidence type="ECO:0000259" key="5">
    <source>
        <dbReference type="PROSITE" id="PS50191"/>
    </source>
</evidence>
<dbReference type="PANTHER" id="PTHR46607">
    <property type="entry name" value="SEC14 DOMAIN AND SPECTRIN REPEAT-CONTAINING PROTEIN 1"/>
    <property type="match status" value="1"/>
</dbReference>
<feature type="coiled-coil region" evidence="3">
    <location>
        <begin position="297"/>
        <end position="331"/>
    </location>
</feature>
<dbReference type="GO" id="GO:0080025">
    <property type="term" value="F:phosphatidylinositol-3,5-bisphosphate binding"/>
    <property type="evidence" value="ECO:0007669"/>
    <property type="project" value="TreeGrafter"/>
</dbReference>
<reference evidence="7" key="1">
    <citation type="submission" date="2022-11" db="UniProtKB">
        <authorList>
            <consortium name="WormBaseParasite"/>
        </authorList>
    </citation>
    <scope>IDENTIFICATION</scope>
</reference>
<dbReference type="SUPFAM" id="SSF46966">
    <property type="entry name" value="Spectrin repeat"/>
    <property type="match status" value="2"/>
</dbReference>
<keyword evidence="1" id="KW-0677">Repeat</keyword>
<keyword evidence="6" id="KW-1185">Reference proteome</keyword>
<dbReference type="WBParaSite" id="nRc.2.0.1.t06654-RA">
    <property type="protein sequence ID" value="nRc.2.0.1.t06654-RA"/>
    <property type="gene ID" value="nRc.2.0.1.g06654"/>
</dbReference>
<dbReference type="AlphaFoldDB" id="A0A915HXP0"/>
<dbReference type="Proteomes" id="UP000887565">
    <property type="component" value="Unplaced"/>
</dbReference>
<dbReference type="PANTHER" id="PTHR46607:SF1">
    <property type="entry name" value="SEC14 DOMAIN AND SPECTRIN REPEAT-CONTAINING PROTEIN 1"/>
    <property type="match status" value="1"/>
</dbReference>
<name>A0A915HXP0_ROMCU</name>
<evidence type="ECO:0000256" key="4">
    <source>
        <dbReference type="SAM" id="MobiDB-lite"/>
    </source>
</evidence>
<dbReference type="GO" id="GO:0010314">
    <property type="term" value="F:phosphatidylinositol-5-phosphate binding"/>
    <property type="evidence" value="ECO:0007669"/>
    <property type="project" value="TreeGrafter"/>
</dbReference>
<dbReference type="Pfam" id="PF24915">
    <property type="entry name" value="Spectrin_SESTD1"/>
    <property type="match status" value="1"/>
</dbReference>
<feature type="region of interest" description="Disordered" evidence="4">
    <location>
        <begin position="636"/>
        <end position="655"/>
    </location>
</feature>
<dbReference type="OMA" id="PDAFWDK"/>
<dbReference type="InterPro" id="IPR056804">
    <property type="entry name" value="Spectrin_SESTD1"/>
</dbReference>
<proteinExistence type="inferred from homology"/>
<keyword evidence="3" id="KW-0175">Coiled coil</keyword>